<feature type="transmembrane region" description="Helical" evidence="3">
    <location>
        <begin position="281"/>
        <end position="300"/>
    </location>
</feature>
<dbReference type="AlphaFoldDB" id="A0A6B0VI26"/>
<evidence type="ECO:0000256" key="2">
    <source>
        <dbReference type="ARBA" id="ARBA00022679"/>
    </source>
</evidence>
<dbReference type="Gene3D" id="3.90.550.10">
    <property type="entry name" value="Spore Coat Polysaccharide Biosynthesis Protein SpsA, Chain A"/>
    <property type="match status" value="1"/>
</dbReference>
<feature type="domain" description="Glycosyltransferase 2-like" evidence="4">
    <location>
        <begin position="48"/>
        <end position="211"/>
    </location>
</feature>
<dbReference type="Pfam" id="PF00535">
    <property type="entry name" value="Glycos_transf_2"/>
    <property type="match status" value="1"/>
</dbReference>
<keyword evidence="3" id="KW-0812">Transmembrane</keyword>
<dbReference type="PANTHER" id="PTHR43630">
    <property type="entry name" value="POLY-BETA-1,6-N-ACETYL-D-GLUCOSAMINE SYNTHASE"/>
    <property type="match status" value="1"/>
</dbReference>
<dbReference type="PANTHER" id="PTHR43630:SF1">
    <property type="entry name" value="POLY-BETA-1,6-N-ACETYL-D-GLUCOSAMINE SYNTHASE"/>
    <property type="match status" value="1"/>
</dbReference>
<dbReference type="InterPro" id="IPR001173">
    <property type="entry name" value="Glyco_trans_2-like"/>
</dbReference>
<comment type="caution">
    <text evidence="5">The sequence shown here is derived from an EMBL/GenBank/DDBJ whole genome shotgun (WGS) entry which is preliminary data.</text>
</comment>
<evidence type="ECO:0000256" key="3">
    <source>
        <dbReference type="SAM" id="Phobius"/>
    </source>
</evidence>
<keyword evidence="3" id="KW-0472">Membrane</keyword>
<name>A0A6B0VI26_9EURY</name>
<protein>
    <submittedName>
        <fullName evidence="5">Glycosyltransferase</fullName>
    </submittedName>
</protein>
<keyword evidence="2 5" id="KW-0808">Transferase</keyword>
<feature type="transmembrane region" description="Helical" evidence="3">
    <location>
        <begin position="6"/>
        <end position="27"/>
    </location>
</feature>
<dbReference type="GO" id="GO:0016757">
    <property type="term" value="F:glycosyltransferase activity"/>
    <property type="evidence" value="ECO:0007669"/>
    <property type="project" value="UniProtKB-KW"/>
</dbReference>
<dbReference type="SUPFAM" id="SSF53448">
    <property type="entry name" value="Nucleotide-diphospho-sugar transferases"/>
    <property type="match status" value="1"/>
</dbReference>
<evidence type="ECO:0000256" key="1">
    <source>
        <dbReference type="ARBA" id="ARBA00022676"/>
    </source>
</evidence>
<dbReference type="EMBL" id="WUYX01000015">
    <property type="protein sequence ID" value="MXV61218.1"/>
    <property type="molecule type" value="Genomic_DNA"/>
</dbReference>
<organism evidence="5 6">
    <name type="scientific">Natronorubrum halalkaliphilum</name>
    <dbReference type="NCBI Taxonomy" id="2691917"/>
    <lineage>
        <taxon>Archaea</taxon>
        <taxon>Methanobacteriati</taxon>
        <taxon>Methanobacteriota</taxon>
        <taxon>Stenosarchaea group</taxon>
        <taxon>Halobacteria</taxon>
        <taxon>Halobacteriales</taxon>
        <taxon>Natrialbaceae</taxon>
        <taxon>Natronorubrum</taxon>
    </lineage>
</organism>
<accession>A0A6B0VI26</accession>
<evidence type="ECO:0000313" key="6">
    <source>
        <dbReference type="Proteomes" id="UP000434101"/>
    </source>
</evidence>
<keyword evidence="6" id="KW-1185">Reference proteome</keyword>
<keyword evidence="1" id="KW-0328">Glycosyltransferase</keyword>
<evidence type="ECO:0000259" key="4">
    <source>
        <dbReference type="Pfam" id="PF00535"/>
    </source>
</evidence>
<dbReference type="Proteomes" id="UP000434101">
    <property type="component" value="Unassembled WGS sequence"/>
</dbReference>
<keyword evidence="3" id="KW-1133">Transmembrane helix</keyword>
<reference evidence="5 6" key="1">
    <citation type="submission" date="2020-01" db="EMBL/GenBank/DDBJ databases">
        <title>Natronorubrum sp. JWXQ-INN 674 isolated from Inner Mongolia Autonomous Region of China.</title>
        <authorList>
            <person name="Xue Q."/>
        </authorList>
    </citation>
    <scope>NUCLEOTIDE SEQUENCE [LARGE SCALE GENOMIC DNA]</scope>
    <source>
        <strain evidence="5 6">JWXQ-INN-674</strain>
    </source>
</reference>
<evidence type="ECO:0000313" key="5">
    <source>
        <dbReference type="EMBL" id="MXV61218.1"/>
    </source>
</evidence>
<sequence>MPLMLLLWFGFLLLAVAGIPYALYLVAYRLVSPTGSPAAKTDVVEPVSIVLPTYNEAAIIEDALEQLCSLAYPAESIEFVIVDSSDDETATLVREFFAEGNRPAVTLIEEDDRGGVARAVNRGIEAANHDVIFRTDCDSRLHEDAISHAVSNLADPAVGGVTGRQIDVLGDSEVEESYRDLQAQNQALESHLDSTFIVHGPCFAFRKEYFEPIAGDSLADDTEIAVAVRKAGKRVIMDPAMQFTEASVSNIRGRRARKDRRAMGLLQLLDRNRDLLGRHGWYGRLVLPVNWWFLAISPWLSIGGAALVFLGLLTTVPLIGIAGVVAFIGFVLLGHRDLLGPFQAPYAVFDAHLSLVIARVRLWREDSDGTWAIDSDSRELLK</sequence>
<dbReference type="InterPro" id="IPR029044">
    <property type="entry name" value="Nucleotide-diphossugar_trans"/>
</dbReference>
<proteinExistence type="predicted"/>
<feature type="transmembrane region" description="Helical" evidence="3">
    <location>
        <begin position="306"/>
        <end position="333"/>
    </location>
</feature>
<dbReference type="OrthoDB" id="43988at2157"/>
<gene>
    <name evidence="5" type="ORF">GS429_03905</name>
</gene>